<accession>A0A2G9HDS1</accession>
<name>A0A2G9HDS1_9LAMI</name>
<dbReference type="EMBL" id="NKXS01002030">
    <property type="protein sequence ID" value="PIN15666.1"/>
    <property type="molecule type" value="Genomic_DNA"/>
</dbReference>
<proteinExistence type="predicted"/>
<keyword evidence="3" id="KW-1185">Reference proteome</keyword>
<dbReference type="AlphaFoldDB" id="A0A2G9HDS1"/>
<evidence type="ECO:0000256" key="1">
    <source>
        <dbReference type="SAM" id="MobiDB-lite"/>
    </source>
</evidence>
<reference evidence="3" key="1">
    <citation type="journal article" date="2018" name="Gigascience">
        <title>Genome assembly of the Pink Ipe (Handroanthus impetiginosus, Bignoniaceae), a highly valued, ecologically keystone Neotropical timber forest tree.</title>
        <authorList>
            <person name="Silva-Junior O.B."/>
            <person name="Grattapaglia D."/>
            <person name="Novaes E."/>
            <person name="Collevatti R.G."/>
        </authorList>
    </citation>
    <scope>NUCLEOTIDE SEQUENCE [LARGE SCALE GENOMIC DNA]</scope>
    <source>
        <strain evidence="3">cv. UFG-1</strain>
    </source>
</reference>
<evidence type="ECO:0000313" key="2">
    <source>
        <dbReference type="EMBL" id="PIN15666.1"/>
    </source>
</evidence>
<sequence>MKTIVIKNVKALSYGEKNEIYLYLYFTHYHNIRIHQCIYCLTNTHIIIIIIKILSKLKSIEPLTHENPRTPIPPLPPPTTPLGPGPASK</sequence>
<comment type="caution">
    <text evidence="2">The sequence shown here is derived from an EMBL/GenBank/DDBJ whole genome shotgun (WGS) entry which is preliminary data.</text>
</comment>
<feature type="region of interest" description="Disordered" evidence="1">
    <location>
        <begin position="65"/>
        <end position="89"/>
    </location>
</feature>
<dbReference type="Proteomes" id="UP000231279">
    <property type="component" value="Unassembled WGS sequence"/>
</dbReference>
<gene>
    <name evidence="2" type="ORF">CDL12_11689</name>
</gene>
<feature type="compositionally biased region" description="Pro residues" evidence="1">
    <location>
        <begin position="70"/>
        <end position="89"/>
    </location>
</feature>
<evidence type="ECO:0000313" key="3">
    <source>
        <dbReference type="Proteomes" id="UP000231279"/>
    </source>
</evidence>
<protein>
    <submittedName>
        <fullName evidence="2">Uncharacterized protein</fullName>
    </submittedName>
</protein>
<organism evidence="2 3">
    <name type="scientific">Handroanthus impetiginosus</name>
    <dbReference type="NCBI Taxonomy" id="429701"/>
    <lineage>
        <taxon>Eukaryota</taxon>
        <taxon>Viridiplantae</taxon>
        <taxon>Streptophyta</taxon>
        <taxon>Embryophyta</taxon>
        <taxon>Tracheophyta</taxon>
        <taxon>Spermatophyta</taxon>
        <taxon>Magnoliopsida</taxon>
        <taxon>eudicotyledons</taxon>
        <taxon>Gunneridae</taxon>
        <taxon>Pentapetalae</taxon>
        <taxon>asterids</taxon>
        <taxon>lamiids</taxon>
        <taxon>Lamiales</taxon>
        <taxon>Bignoniaceae</taxon>
        <taxon>Crescentiina</taxon>
        <taxon>Tabebuia alliance</taxon>
        <taxon>Handroanthus</taxon>
    </lineage>
</organism>